<dbReference type="Gene3D" id="1.10.10.10">
    <property type="entry name" value="Winged helix-like DNA-binding domain superfamily/Winged helix DNA-binding domain"/>
    <property type="match status" value="1"/>
</dbReference>
<evidence type="ECO:0000313" key="2">
    <source>
        <dbReference type="EMBL" id="RZB41255.1"/>
    </source>
</evidence>
<comment type="caution">
    <text evidence="2">The sequence shown here is derived from an EMBL/GenBank/DDBJ whole genome shotgun (WGS) entry which is preliminary data.</text>
</comment>
<dbReference type="SUPFAM" id="SSF46785">
    <property type="entry name" value="Winged helix' DNA-binding domain"/>
    <property type="match status" value="1"/>
</dbReference>
<name>A0A445EY30_GLYSO</name>
<organism evidence="2 3">
    <name type="scientific">Glycine soja</name>
    <name type="common">Wild soybean</name>
    <dbReference type="NCBI Taxonomy" id="3848"/>
    <lineage>
        <taxon>Eukaryota</taxon>
        <taxon>Viridiplantae</taxon>
        <taxon>Streptophyta</taxon>
        <taxon>Embryophyta</taxon>
        <taxon>Tracheophyta</taxon>
        <taxon>Spermatophyta</taxon>
        <taxon>Magnoliopsida</taxon>
        <taxon>eudicotyledons</taxon>
        <taxon>Gunneridae</taxon>
        <taxon>Pentapetalae</taxon>
        <taxon>rosids</taxon>
        <taxon>fabids</taxon>
        <taxon>Fabales</taxon>
        <taxon>Fabaceae</taxon>
        <taxon>Papilionoideae</taxon>
        <taxon>50 kb inversion clade</taxon>
        <taxon>NPAAA clade</taxon>
        <taxon>indigoferoid/millettioid clade</taxon>
        <taxon>Phaseoleae</taxon>
        <taxon>Glycine</taxon>
        <taxon>Glycine subgen. Soja</taxon>
    </lineage>
</organism>
<dbReference type="Proteomes" id="UP000289340">
    <property type="component" value="Unassembled WGS sequence"/>
</dbReference>
<dbReference type="AlphaFoldDB" id="A0A445EY30"/>
<sequence length="183" mass="20229">MVMGMRFIGSATTRCWKMIVGRHSRGVMESMAGAVEKIEEGPLVREIGEGIHGNPSKPYSLLPNSEMPNGPSLLPLSLATIGYAVYKIDLLISSIDGSVMPSWFDILEIPVAAKFILGMLTNFGSMALDRIHNTLKVPNEYAYTSLSFYVHEKQPSTVQIEVLVLPLVGLWLDLQWPCLCFTL</sequence>
<reference evidence="2 3" key="1">
    <citation type="submission" date="2018-09" db="EMBL/GenBank/DDBJ databases">
        <title>A high-quality reference genome of wild soybean provides a powerful tool to mine soybean genomes.</title>
        <authorList>
            <person name="Xie M."/>
            <person name="Chung C.Y.L."/>
            <person name="Li M.-W."/>
            <person name="Wong F.-L."/>
            <person name="Chan T.-F."/>
            <person name="Lam H.-M."/>
        </authorList>
    </citation>
    <scope>NUCLEOTIDE SEQUENCE [LARGE SCALE GENOMIC DNA]</scope>
    <source>
        <strain evidence="3">cv. W05</strain>
        <tissue evidence="2">Hypocotyl of etiolated seedlings</tissue>
    </source>
</reference>
<proteinExistence type="predicted"/>
<dbReference type="Pfam" id="PF08672">
    <property type="entry name" value="ANAPC2"/>
    <property type="match status" value="1"/>
</dbReference>
<gene>
    <name evidence="2" type="ORF">D0Y65_055364</name>
</gene>
<keyword evidence="3" id="KW-1185">Reference proteome</keyword>
<dbReference type="InterPro" id="IPR014786">
    <property type="entry name" value="ANAPC2_C"/>
</dbReference>
<evidence type="ECO:0000259" key="1">
    <source>
        <dbReference type="Pfam" id="PF08672"/>
    </source>
</evidence>
<dbReference type="InterPro" id="IPR036388">
    <property type="entry name" value="WH-like_DNA-bd_sf"/>
</dbReference>
<dbReference type="EMBL" id="QZWG01001067">
    <property type="protein sequence ID" value="RZB41255.1"/>
    <property type="molecule type" value="Genomic_DNA"/>
</dbReference>
<evidence type="ECO:0000313" key="3">
    <source>
        <dbReference type="Proteomes" id="UP000289340"/>
    </source>
</evidence>
<protein>
    <recommendedName>
        <fullName evidence="1">Anaphase-promoting complex subunit 2 C-terminal domain-containing protein</fullName>
    </recommendedName>
</protein>
<dbReference type="InterPro" id="IPR036390">
    <property type="entry name" value="WH_DNA-bd_sf"/>
</dbReference>
<feature type="domain" description="Anaphase-promoting complex subunit 2 C-terminal" evidence="1">
    <location>
        <begin position="115"/>
        <end position="137"/>
    </location>
</feature>
<accession>A0A445EY30</accession>